<dbReference type="SUPFAM" id="SSF49764">
    <property type="entry name" value="HSP20-like chaperones"/>
    <property type="match status" value="1"/>
</dbReference>
<evidence type="ECO:0000256" key="3">
    <source>
        <dbReference type="RuleBase" id="RU003616"/>
    </source>
</evidence>
<dbReference type="KEGG" id="nio:NITINOP_0036"/>
<keyword evidence="6" id="KW-1185">Reference proteome</keyword>
<dbReference type="STRING" id="1715989.NITINOP_0036"/>
<dbReference type="InterPro" id="IPR008978">
    <property type="entry name" value="HSP20-like_chaperone"/>
</dbReference>
<comment type="similarity">
    <text evidence="2 3">Belongs to the small heat shock protein (HSP20) family.</text>
</comment>
<dbReference type="OrthoDB" id="9808910at2"/>
<evidence type="ECO:0000256" key="2">
    <source>
        <dbReference type="PROSITE-ProRule" id="PRU00285"/>
    </source>
</evidence>
<reference evidence="6" key="1">
    <citation type="submission" date="2015-09" db="EMBL/GenBank/DDBJ databases">
        <authorList>
            <person name="Daims H."/>
        </authorList>
    </citation>
    <scope>NUCLEOTIDE SEQUENCE [LARGE SCALE GENOMIC DNA]</scope>
</reference>
<evidence type="ECO:0000313" key="5">
    <source>
        <dbReference type="EMBL" id="CUQ65013.1"/>
    </source>
</evidence>
<evidence type="ECO:0000256" key="1">
    <source>
        <dbReference type="ARBA" id="ARBA00023016"/>
    </source>
</evidence>
<evidence type="ECO:0000259" key="4">
    <source>
        <dbReference type="PROSITE" id="PS01031"/>
    </source>
</evidence>
<dbReference type="AlphaFoldDB" id="A0A0S4KM80"/>
<dbReference type="GO" id="GO:0009408">
    <property type="term" value="P:response to heat"/>
    <property type="evidence" value="ECO:0007669"/>
    <property type="project" value="InterPro"/>
</dbReference>
<dbReference type="Gene3D" id="2.60.40.790">
    <property type="match status" value="1"/>
</dbReference>
<dbReference type="CDD" id="cd06464">
    <property type="entry name" value="ACD_sHsps-like"/>
    <property type="match status" value="1"/>
</dbReference>
<dbReference type="PROSITE" id="PS01031">
    <property type="entry name" value="SHSP"/>
    <property type="match status" value="1"/>
</dbReference>
<dbReference type="EMBL" id="LN885086">
    <property type="protein sequence ID" value="CUQ65013.1"/>
    <property type="molecule type" value="Genomic_DNA"/>
</dbReference>
<proteinExistence type="inferred from homology"/>
<dbReference type="InterPro" id="IPR002068">
    <property type="entry name" value="A-crystallin/Hsp20_dom"/>
</dbReference>
<gene>
    <name evidence="5" type="ORF">NITINOP_0036</name>
</gene>
<sequence>MALMTKLKELIPWKRKPVETHEVISLRDDINRLFDRFLTSPFDASWPRLAGGGSEIEMEETDEEVILRIDVPGLDPKRLDVKIRNGSLHVAYEDEREWREKDGAGFGRRYAAFHRTVGLPDGLDASKAEATCKHGVLTVRIPWTPEAKDRARTIEVSVD</sequence>
<dbReference type="Proteomes" id="UP000066284">
    <property type="component" value="Chromosome 1"/>
</dbReference>
<dbReference type="PANTHER" id="PTHR46733">
    <property type="entry name" value="26.5 KDA HEAT SHOCK PROTEIN, MITOCHONDRIAL"/>
    <property type="match status" value="1"/>
</dbReference>
<accession>A0A0S4KM80</accession>
<dbReference type="Pfam" id="PF00011">
    <property type="entry name" value="HSP20"/>
    <property type="match status" value="1"/>
</dbReference>
<dbReference type="PANTHER" id="PTHR46733:SF4">
    <property type="entry name" value="HEAT SHOCK PROTEIN 21, CHLOROPLASTIC"/>
    <property type="match status" value="1"/>
</dbReference>
<name>A0A0S4KM80_9BACT</name>
<dbReference type="RefSeq" id="WP_062481594.1">
    <property type="nucleotide sequence ID" value="NZ_LN885086.1"/>
</dbReference>
<dbReference type="InterPro" id="IPR044587">
    <property type="entry name" value="HSP21-like"/>
</dbReference>
<organism evidence="5 6">
    <name type="scientific">Candidatus Nitrospira inopinata</name>
    <dbReference type="NCBI Taxonomy" id="1715989"/>
    <lineage>
        <taxon>Bacteria</taxon>
        <taxon>Pseudomonadati</taxon>
        <taxon>Nitrospirota</taxon>
        <taxon>Nitrospiria</taxon>
        <taxon>Nitrospirales</taxon>
        <taxon>Nitrospiraceae</taxon>
        <taxon>Nitrospira</taxon>
    </lineage>
</organism>
<protein>
    <submittedName>
        <fullName evidence="5">Putative Heat shock protein Hsp20</fullName>
    </submittedName>
</protein>
<feature type="domain" description="SHSP" evidence="4">
    <location>
        <begin position="47"/>
        <end position="159"/>
    </location>
</feature>
<keyword evidence="1 5" id="KW-0346">Stress response</keyword>
<evidence type="ECO:0000313" key="6">
    <source>
        <dbReference type="Proteomes" id="UP000066284"/>
    </source>
</evidence>